<dbReference type="GO" id="GO:0051537">
    <property type="term" value="F:2 iron, 2 sulfur cluster binding"/>
    <property type="evidence" value="ECO:0007669"/>
    <property type="project" value="UniProtKB-KW"/>
</dbReference>
<dbReference type="PANTHER" id="PTHR21266:SF60">
    <property type="entry name" value="3-KETOSTEROID-9-ALPHA-MONOOXYGENASE, OXYGENASE COMPONENT"/>
    <property type="match status" value="1"/>
</dbReference>
<dbReference type="GO" id="GO:0016705">
    <property type="term" value="F:oxidoreductase activity, acting on paired donors, with incorporation or reduction of molecular oxygen"/>
    <property type="evidence" value="ECO:0007669"/>
    <property type="project" value="UniProtKB-ARBA"/>
</dbReference>
<dbReference type="CDD" id="cd03467">
    <property type="entry name" value="Rieske"/>
    <property type="match status" value="1"/>
</dbReference>
<keyword evidence="7" id="KW-0812">Transmembrane</keyword>
<dbReference type="PANTHER" id="PTHR21266">
    <property type="entry name" value="IRON-SULFUR DOMAIN CONTAINING PROTEIN"/>
    <property type="match status" value="1"/>
</dbReference>
<comment type="caution">
    <text evidence="9">The sequence shown here is derived from an EMBL/GenBank/DDBJ whole genome shotgun (WGS) entry which is preliminary data.</text>
</comment>
<feature type="domain" description="Rieske" evidence="8">
    <location>
        <begin position="301"/>
        <end position="397"/>
    </location>
</feature>
<dbReference type="PROSITE" id="PS51296">
    <property type="entry name" value="RIESKE"/>
    <property type="match status" value="1"/>
</dbReference>
<keyword evidence="1" id="KW-0001">2Fe-2S</keyword>
<evidence type="ECO:0000256" key="1">
    <source>
        <dbReference type="ARBA" id="ARBA00022714"/>
    </source>
</evidence>
<feature type="region of interest" description="Disordered" evidence="6">
    <location>
        <begin position="96"/>
        <end position="118"/>
    </location>
</feature>
<dbReference type="Gene3D" id="2.102.10.10">
    <property type="entry name" value="Rieske [2Fe-2S] iron-sulphur domain"/>
    <property type="match status" value="1"/>
</dbReference>
<dbReference type="Proteomes" id="UP000614996">
    <property type="component" value="Unassembled WGS sequence"/>
</dbReference>
<keyword evidence="10" id="KW-1185">Reference proteome</keyword>
<feature type="transmembrane region" description="Helical" evidence="7">
    <location>
        <begin position="260"/>
        <end position="281"/>
    </location>
</feature>
<evidence type="ECO:0000313" key="9">
    <source>
        <dbReference type="EMBL" id="GIL27822.1"/>
    </source>
</evidence>
<dbReference type="Pfam" id="PF00355">
    <property type="entry name" value="Rieske"/>
    <property type="match status" value="1"/>
</dbReference>
<keyword evidence="7" id="KW-1133">Transmembrane helix</keyword>
<dbReference type="SUPFAM" id="SSF50022">
    <property type="entry name" value="ISP domain"/>
    <property type="match status" value="1"/>
</dbReference>
<evidence type="ECO:0000256" key="2">
    <source>
        <dbReference type="ARBA" id="ARBA00022723"/>
    </source>
</evidence>
<feature type="transmembrane region" description="Helical" evidence="7">
    <location>
        <begin position="228"/>
        <end position="248"/>
    </location>
</feature>
<protein>
    <recommendedName>
        <fullName evidence="8">Rieske domain-containing protein</fullName>
    </recommendedName>
</protein>
<feature type="transmembrane region" description="Helical" evidence="7">
    <location>
        <begin position="12"/>
        <end position="36"/>
    </location>
</feature>
<evidence type="ECO:0000256" key="6">
    <source>
        <dbReference type="SAM" id="MobiDB-lite"/>
    </source>
</evidence>
<dbReference type="Pfam" id="PF09990">
    <property type="entry name" value="DUF2231"/>
    <property type="match status" value="1"/>
</dbReference>
<dbReference type="EMBL" id="BOPO01000053">
    <property type="protein sequence ID" value="GIL27822.1"/>
    <property type="molecule type" value="Genomic_DNA"/>
</dbReference>
<dbReference type="AlphaFoldDB" id="A0A8J4ADT7"/>
<proteinExistence type="predicted"/>
<dbReference type="Gene3D" id="2.160.20.80">
    <property type="entry name" value="E3 ubiquitin-protein ligase SopA"/>
    <property type="match status" value="1"/>
</dbReference>
<keyword evidence="7" id="KW-0472">Membrane</keyword>
<dbReference type="InterPro" id="IPR017941">
    <property type="entry name" value="Rieske_2Fe-2S"/>
</dbReference>
<keyword evidence="5" id="KW-0411">Iron-sulfur</keyword>
<organism evidence="9 10">
    <name type="scientific">Actinocatenispora comari</name>
    <dbReference type="NCBI Taxonomy" id="2807577"/>
    <lineage>
        <taxon>Bacteria</taxon>
        <taxon>Bacillati</taxon>
        <taxon>Actinomycetota</taxon>
        <taxon>Actinomycetes</taxon>
        <taxon>Micromonosporales</taxon>
        <taxon>Micromonosporaceae</taxon>
        <taxon>Actinocatenispora</taxon>
    </lineage>
</organism>
<feature type="transmembrane region" description="Helical" evidence="7">
    <location>
        <begin position="198"/>
        <end position="216"/>
    </location>
</feature>
<dbReference type="GO" id="GO:0004497">
    <property type="term" value="F:monooxygenase activity"/>
    <property type="evidence" value="ECO:0007669"/>
    <property type="project" value="UniProtKB-ARBA"/>
</dbReference>
<keyword evidence="4" id="KW-0408">Iron</keyword>
<evidence type="ECO:0000256" key="4">
    <source>
        <dbReference type="ARBA" id="ARBA00023004"/>
    </source>
</evidence>
<reference evidence="10" key="1">
    <citation type="journal article" date="2021" name="Int. J. Syst. Evol. Microbiol.">
        <title>Actinocatenispora comari sp. nov., an endophytic actinomycete isolated from aerial parts of Comarum salesowianum.</title>
        <authorList>
            <person name="Oyunbileg N."/>
            <person name="Iizaka Y."/>
            <person name="Hamada M."/>
            <person name="Davaapurev B.O."/>
            <person name="Fukumoto A."/>
            <person name="Tsetseg B."/>
            <person name="Kato F."/>
            <person name="Tamura T."/>
            <person name="Batkhuu J."/>
            <person name="Anzai Y."/>
        </authorList>
    </citation>
    <scope>NUCLEOTIDE SEQUENCE [LARGE SCALE GENOMIC DNA]</scope>
    <source>
        <strain evidence="10">NUM-2625</strain>
    </source>
</reference>
<dbReference type="GO" id="GO:0046872">
    <property type="term" value="F:metal ion binding"/>
    <property type="evidence" value="ECO:0007669"/>
    <property type="project" value="UniProtKB-KW"/>
</dbReference>
<dbReference type="InterPro" id="IPR036922">
    <property type="entry name" value="Rieske_2Fe-2S_sf"/>
</dbReference>
<evidence type="ECO:0000313" key="10">
    <source>
        <dbReference type="Proteomes" id="UP000614996"/>
    </source>
</evidence>
<evidence type="ECO:0000256" key="5">
    <source>
        <dbReference type="ARBA" id="ARBA00023014"/>
    </source>
</evidence>
<dbReference type="InterPro" id="IPR050584">
    <property type="entry name" value="Cholesterol_7-desaturase"/>
</dbReference>
<keyword evidence="3" id="KW-0560">Oxidoreductase</keyword>
<evidence type="ECO:0000256" key="7">
    <source>
        <dbReference type="SAM" id="Phobius"/>
    </source>
</evidence>
<accession>A0A8J4ADT7</accession>
<evidence type="ECO:0000256" key="3">
    <source>
        <dbReference type="ARBA" id="ARBA00023002"/>
    </source>
</evidence>
<evidence type="ECO:0000259" key="8">
    <source>
        <dbReference type="PROSITE" id="PS51296"/>
    </source>
</evidence>
<keyword evidence="2" id="KW-0479">Metal-binding</keyword>
<dbReference type="InterPro" id="IPR019251">
    <property type="entry name" value="DUF2231_TM"/>
</dbReference>
<sequence>MPPSRFGAAWFGAAWFGAAWFGAAWFGAAWFGAAWFGAARFGAARFGAARFGAARFGAARFGPARLGSARLGSARLGPARLRLVHTRTMPSRRKIRSSFTRSAGTSPRPFGAPRRGNAGGMNLSTPLDRIAGWSALDAVARPMRKAIQSVLPSGLADVLHGRPLGHALHPALIELPVGAWTSAAVLDFVPGQRRAADLLIAVGCAGALPAAVTGWADWAAQRPEQQRVGLIHATGNVTAVALYVASLVARLRGDRRRGRLLGVVAYGVAGTAAFIGGHLAYRQAAGVNHAAAVPYLAPSDWTPVALLADLPEATPVAAQAGQLAVVLYRDGAQVHALADRCAHLAGPLHEGTVSDGAVTCPWHGSRFDLATGALESGPATTAQPALDTRVRDGRVEVRLG</sequence>
<gene>
    <name evidence="9" type="ORF">NUM_30760</name>
</gene>
<name>A0A8J4ADT7_9ACTN</name>